<keyword evidence="2" id="KW-1185">Reference proteome</keyword>
<dbReference type="Proteomes" id="UP000295164">
    <property type="component" value="Unassembled WGS sequence"/>
</dbReference>
<name>A0A4R4E138_9BACT</name>
<dbReference type="OrthoDB" id="677448at2"/>
<proteinExistence type="predicted"/>
<evidence type="ECO:0000313" key="2">
    <source>
        <dbReference type="Proteomes" id="UP000295164"/>
    </source>
</evidence>
<dbReference type="EMBL" id="SKFH01000008">
    <property type="protein sequence ID" value="TCZ73109.1"/>
    <property type="molecule type" value="Genomic_DNA"/>
</dbReference>
<organism evidence="1 2">
    <name type="scientific">Flaviaesturariibacter aridisoli</name>
    <dbReference type="NCBI Taxonomy" id="2545761"/>
    <lineage>
        <taxon>Bacteria</taxon>
        <taxon>Pseudomonadati</taxon>
        <taxon>Bacteroidota</taxon>
        <taxon>Chitinophagia</taxon>
        <taxon>Chitinophagales</taxon>
        <taxon>Chitinophagaceae</taxon>
        <taxon>Flaviaestuariibacter</taxon>
    </lineage>
</organism>
<comment type="caution">
    <text evidence="1">The sequence shown here is derived from an EMBL/GenBank/DDBJ whole genome shotgun (WGS) entry which is preliminary data.</text>
</comment>
<accession>A0A4R4E138</accession>
<protein>
    <submittedName>
        <fullName evidence="1">Uncharacterized protein</fullName>
    </submittedName>
</protein>
<evidence type="ECO:0000313" key="1">
    <source>
        <dbReference type="EMBL" id="TCZ73109.1"/>
    </source>
</evidence>
<dbReference type="AlphaFoldDB" id="A0A4R4E138"/>
<reference evidence="1 2" key="1">
    <citation type="submission" date="2019-03" db="EMBL/GenBank/DDBJ databases">
        <authorList>
            <person name="Kim M.K.M."/>
        </authorList>
    </citation>
    <scope>NUCLEOTIDE SEQUENCE [LARGE SCALE GENOMIC DNA]</scope>
    <source>
        <strain evidence="1 2">17J68-15</strain>
    </source>
</reference>
<gene>
    <name evidence="1" type="ORF">E0486_07085</name>
</gene>
<dbReference type="RefSeq" id="WP_131851454.1">
    <property type="nucleotide sequence ID" value="NZ_SKFH01000008.1"/>
</dbReference>
<sequence length="235" mass="24781">MEPRKNIALELQEGGLQLPAGLHVPPYAVPEGYFAAFAATVLARIHREEAAAELQELAPLLAGLPKSMPFAVPEGYFAAPAVPSLLDSLDRKMPFSTPAGYFEGLPGLLLTRLRQGEAVPATSQPARVVGMRPRWVRMAAAAVLAGAIAVGGWLYESRTPAANPEAVVQAGLRTVPDGALDEFLQTADPASATDVAQSSSPHSDVRQMLHDVSVSELDAFLEGVPGEDDPLADIN</sequence>